<evidence type="ECO:0000313" key="9">
    <source>
        <dbReference type="Proteomes" id="UP000095284"/>
    </source>
</evidence>
<keyword evidence="6" id="KW-0812">Transmembrane</keyword>
<keyword evidence="4 6" id="KW-0472">Membrane</keyword>
<dbReference type="InterPro" id="IPR004263">
    <property type="entry name" value="Exostosin"/>
</dbReference>
<dbReference type="OrthoDB" id="5954868at2759"/>
<evidence type="ECO:0000259" key="7">
    <source>
        <dbReference type="Pfam" id="PF09258"/>
    </source>
</evidence>
<dbReference type="InterPro" id="IPR015338">
    <property type="entry name" value="GT64_dom"/>
</dbReference>
<feature type="transmembrane region" description="Helical" evidence="6">
    <location>
        <begin position="21"/>
        <end position="45"/>
    </location>
</feature>
<keyword evidence="10" id="KW-1185">Reference proteome</keyword>
<reference evidence="11" key="1">
    <citation type="submission" date="2016-11" db="UniProtKB">
        <authorList>
            <consortium name="WormBaseParasite"/>
        </authorList>
    </citation>
    <scope>IDENTIFICATION</scope>
</reference>
<dbReference type="PANTHER" id="PTHR48261:SF2">
    <property type="entry name" value="ACETYLGLUCOSAMINYLTRANSFERASE"/>
    <property type="match status" value="1"/>
</dbReference>
<evidence type="ECO:0000256" key="4">
    <source>
        <dbReference type="ARBA" id="ARBA00023136"/>
    </source>
</evidence>
<comment type="subcellular location">
    <subcellularLocation>
        <location evidence="1">Endoplasmic reticulum membrane</location>
        <topology evidence="1">Single-pass type II membrane protein</topology>
    </subcellularLocation>
</comment>
<dbReference type="Gene3D" id="3.90.550.10">
    <property type="entry name" value="Spore Coat Polysaccharide Biosynthesis Protein SpsA, Chain A"/>
    <property type="match status" value="1"/>
</dbReference>
<proteinExistence type="inferred from homology"/>
<gene>
    <name evidence="8" type="ORF">BXYJ_LOCUS14011</name>
</gene>
<keyword evidence="6" id="KW-1133">Transmembrane helix</keyword>
<dbReference type="SMR" id="A0A1I7SL60"/>
<dbReference type="GO" id="GO:0016757">
    <property type="term" value="F:glycosyltransferase activity"/>
    <property type="evidence" value="ECO:0007669"/>
    <property type="project" value="InterPro"/>
</dbReference>
<dbReference type="Proteomes" id="UP000659654">
    <property type="component" value="Unassembled WGS sequence"/>
</dbReference>
<dbReference type="GO" id="GO:0005789">
    <property type="term" value="C:endoplasmic reticulum membrane"/>
    <property type="evidence" value="ECO:0007669"/>
    <property type="project" value="UniProtKB-SubCell"/>
</dbReference>
<evidence type="ECO:0000313" key="8">
    <source>
        <dbReference type="EMBL" id="CAD5233920.1"/>
    </source>
</evidence>
<organism evidence="9 11">
    <name type="scientific">Bursaphelenchus xylophilus</name>
    <name type="common">Pinewood nematode worm</name>
    <name type="synonym">Aphelenchoides xylophilus</name>
    <dbReference type="NCBI Taxonomy" id="6326"/>
    <lineage>
        <taxon>Eukaryota</taxon>
        <taxon>Metazoa</taxon>
        <taxon>Ecdysozoa</taxon>
        <taxon>Nematoda</taxon>
        <taxon>Chromadorea</taxon>
        <taxon>Rhabditida</taxon>
        <taxon>Tylenchina</taxon>
        <taxon>Tylenchomorpha</taxon>
        <taxon>Aphelenchoidea</taxon>
        <taxon>Aphelenchoididae</taxon>
        <taxon>Bursaphelenchus</taxon>
    </lineage>
</organism>
<evidence type="ECO:0000256" key="1">
    <source>
        <dbReference type="ARBA" id="ARBA00004648"/>
    </source>
</evidence>
<accession>A0A1I7SL60</accession>
<reference evidence="8" key="2">
    <citation type="submission" date="2020-09" db="EMBL/GenBank/DDBJ databases">
        <authorList>
            <person name="Kikuchi T."/>
        </authorList>
    </citation>
    <scope>NUCLEOTIDE SEQUENCE</scope>
    <source>
        <strain evidence="8">Ka4C1</strain>
    </source>
</reference>
<dbReference type="Proteomes" id="UP000095284">
    <property type="component" value="Unplaced"/>
</dbReference>
<evidence type="ECO:0000256" key="2">
    <source>
        <dbReference type="ARBA" id="ARBA00010271"/>
    </source>
</evidence>
<evidence type="ECO:0000313" key="11">
    <source>
        <dbReference type="WBParaSite" id="BXY_1379200.1"/>
    </source>
</evidence>
<evidence type="ECO:0000256" key="5">
    <source>
        <dbReference type="ARBA" id="ARBA00023157"/>
    </source>
</evidence>
<dbReference type="SUPFAM" id="SSF53448">
    <property type="entry name" value="Nucleotide-diphospho-sugar transferases"/>
    <property type="match status" value="1"/>
</dbReference>
<dbReference type="EMBL" id="CAJFDI010000006">
    <property type="protein sequence ID" value="CAD5233920.1"/>
    <property type="molecule type" value="Genomic_DNA"/>
</dbReference>
<dbReference type="PANTHER" id="PTHR48261">
    <property type="entry name" value="ACETYLGLUCOSAMINYLTRANSFERASE"/>
    <property type="match status" value="1"/>
</dbReference>
<evidence type="ECO:0000256" key="3">
    <source>
        <dbReference type="ARBA" id="ARBA00022679"/>
    </source>
</evidence>
<keyword evidence="3" id="KW-0808">Transferase</keyword>
<dbReference type="EMBL" id="CAJFCV020000006">
    <property type="protein sequence ID" value="CAG9129379.1"/>
    <property type="molecule type" value="Genomic_DNA"/>
</dbReference>
<evidence type="ECO:0000256" key="6">
    <source>
        <dbReference type="SAM" id="Phobius"/>
    </source>
</evidence>
<sequence length="722" mass="84153">MWRDHVLKTVNLKAPGENAFALINGVMQLFLECLIILILAVYSLLVYNNWHLWLVDYDKAENGAKQELIRLAKRVKIQEDKKKRFPEREDIFAAFSLDRAQVESNKKASESVGLNKFQGKCAQFDVFMFPPPPNSSTWTRAIQQGLHNSRYRTERALDACVRSAAIDNLDQFRSAPSRVAPEDKMVLFVREPGNHFPSNFMVFSQHTLGPNGVFLDIPAIFNSSHLPDLDYFNPNYFLQFHIPNADRNKTIYKPIIEKCTTNSTYHNIKCSLTHDPDDIDAKPAKFTLITYSEPYNFLKSLYLSLKVGSIPVIIAENYRNLPLSDMIDWSRILLRLHPNRVYLLFEFLRDLKPEMIKNLQRNGRFVFENHLADSHVLVRAVLSAVRYRMQIPASIESHEVAKEFFTNVPKNYIVKERVNDDRQLSSVLNYHFAFNTNPTYVDKLSKFDTLYEPVWSFSSSSTTTEQFTIILNAFNRDEQLFVVLRNLNGLKYLKSVIVVWCDPAREPSEGSKWPQIHVPVHFVQAKENSLNERFRALDLIETEAVFSMDDDFEVDNEIIEFSYRAWQSNRETLVGPNSRLAIFNQQQKSVKYLTENECMYNIILTSGAFFHRSYLTAYWDEKYAEVREMVDSKKNCEDLAMNFLIQHLSRKGVIKTTNLLKSSGRFEKSSKLSLRSKHLTDRIECLQFLRKFYGYNPLITWETRIDSLHYNHPDNLKCYNDV</sequence>
<dbReference type="WBParaSite" id="BXY_1379200.1">
    <property type="protein sequence ID" value="BXY_1379200.1"/>
    <property type="gene ID" value="BXY_1379200"/>
</dbReference>
<protein>
    <submittedName>
        <fullName evidence="8">(pine wood nematode) hypothetical protein</fullName>
    </submittedName>
    <submittedName>
        <fullName evidence="11">Glyco_transf_64 domain-containing protein</fullName>
    </submittedName>
</protein>
<name>A0A1I7SL60_BURXY</name>
<dbReference type="GO" id="GO:1901135">
    <property type="term" value="P:carbohydrate derivative metabolic process"/>
    <property type="evidence" value="ECO:0007669"/>
    <property type="project" value="UniProtKB-ARBA"/>
</dbReference>
<comment type="similarity">
    <text evidence="2">Belongs to the glycosyltransferase 47 family.</text>
</comment>
<feature type="domain" description="Glycosyl transferase 64" evidence="7">
    <location>
        <begin position="467"/>
        <end position="710"/>
    </location>
</feature>
<dbReference type="eggNOG" id="KOG2264">
    <property type="taxonomic scope" value="Eukaryota"/>
</dbReference>
<dbReference type="AlphaFoldDB" id="A0A1I7SL60"/>
<dbReference type="Proteomes" id="UP000582659">
    <property type="component" value="Unassembled WGS sequence"/>
</dbReference>
<dbReference type="InterPro" id="IPR029044">
    <property type="entry name" value="Nucleotide-diphossugar_trans"/>
</dbReference>
<keyword evidence="5" id="KW-1015">Disulfide bond</keyword>
<dbReference type="Pfam" id="PF09258">
    <property type="entry name" value="Glyco_transf_64"/>
    <property type="match status" value="1"/>
</dbReference>
<evidence type="ECO:0000313" key="10">
    <source>
        <dbReference type="Proteomes" id="UP000659654"/>
    </source>
</evidence>